<dbReference type="EMBL" id="CP065662">
    <property type="protein sequence ID" value="QPS01117.1"/>
    <property type="molecule type" value="Genomic_DNA"/>
</dbReference>
<dbReference type="Pfam" id="PF09669">
    <property type="entry name" value="Phage_pRha"/>
    <property type="match status" value="1"/>
</dbReference>
<gene>
    <name evidence="2" type="ORF">I6G68_07055</name>
    <name evidence="1" type="ORF">ODY43_03445</name>
</gene>
<name>A0A109REG1_9LACT</name>
<dbReference type="Proteomes" id="UP001069145">
    <property type="component" value="Unassembled WGS sequence"/>
</dbReference>
<dbReference type="RefSeq" id="WP_060778025.1">
    <property type="nucleotide sequence ID" value="NZ_CAJHLF010000003.1"/>
</dbReference>
<protein>
    <submittedName>
        <fullName evidence="2">Rha family transcriptional regulator</fullName>
    </submittedName>
</protein>
<reference evidence="1" key="2">
    <citation type="submission" date="2022-09" db="EMBL/GenBank/DDBJ databases">
        <title>Aerococcus urinae taxonomy study.</title>
        <authorList>
            <person name="Christensen J."/>
            <person name="Senneby E."/>
        </authorList>
    </citation>
    <scope>NUCLEOTIDE SEQUENCE</scope>
    <source>
        <strain evidence="1">NLD-066-U95</strain>
    </source>
</reference>
<evidence type="ECO:0000313" key="4">
    <source>
        <dbReference type="Proteomes" id="UP001069145"/>
    </source>
</evidence>
<organism evidence="2 3">
    <name type="scientific">Aerococcus urinae</name>
    <dbReference type="NCBI Taxonomy" id="1376"/>
    <lineage>
        <taxon>Bacteria</taxon>
        <taxon>Bacillati</taxon>
        <taxon>Bacillota</taxon>
        <taxon>Bacilli</taxon>
        <taxon>Lactobacillales</taxon>
        <taxon>Aerococcaceae</taxon>
        <taxon>Aerococcus</taxon>
    </lineage>
</organism>
<accession>A0A109REG1</accession>
<dbReference type="AlphaFoldDB" id="A0A109REG1"/>
<dbReference type="GeneID" id="35766824"/>
<dbReference type="InterPro" id="IPR014054">
    <property type="entry name" value="Phage_regulatory_Rha"/>
</dbReference>
<dbReference type="EMBL" id="JAOTML010000003">
    <property type="protein sequence ID" value="MCY3053035.1"/>
    <property type="molecule type" value="Genomic_DNA"/>
</dbReference>
<keyword evidence="4" id="KW-1185">Reference proteome</keyword>
<evidence type="ECO:0000313" key="3">
    <source>
        <dbReference type="Proteomes" id="UP000594771"/>
    </source>
</evidence>
<evidence type="ECO:0000313" key="2">
    <source>
        <dbReference type="EMBL" id="QPS01117.1"/>
    </source>
</evidence>
<dbReference type="Proteomes" id="UP000594771">
    <property type="component" value="Chromosome"/>
</dbReference>
<proteinExistence type="predicted"/>
<evidence type="ECO:0000313" key="1">
    <source>
        <dbReference type="EMBL" id="MCY3053035.1"/>
    </source>
</evidence>
<dbReference type="KEGG" id="aun:AWM73_02995"/>
<dbReference type="OrthoDB" id="2233792at2"/>
<sequence length="206" mass="23872">MQLVYIKNRSSEPYTLSSVIAECAEVQHHTVTRLIRTYKKDLEEFGIIGFEIHKLTEGRGRPTKDYRLTEPQATLLITWLDNTKPVRAFKKALVKEFYSMRAELAEFRLQRDHEKLYHGHLNEAINGWVYKNQHSYSNINSLLCQVVTGQTPRQLRGQHGASKEVPALDLMTTEELDLYRQKEVQATICLRQQLPYSEIKANLLAA</sequence>
<reference evidence="2 3" key="1">
    <citation type="submission" date="2020-12" db="EMBL/GenBank/DDBJ databases">
        <title>FDA dAtabase for Regulatory Grade micrObial Sequences (FDA-ARGOS): Supporting development and validation of Infectious Disease Dx tests.</title>
        <authorList>
            <person name="Sproer C."/>
            <person name="Gronow S."/>
            <person name="Severitt S."/>
            <person name="Schroder I."/>
            <person name="Tallon L."/>
            <person name="Sadzewicz L."/>
            <person name="Zhao X."/>
            <person name="Boylan J."/>
            <person name="Ott S."/>
            <person name="Bowen H."/>
            <person name="Vavikolanu K."/>
            <person name="Mehta A."/>
            <person name="Aluvathingal J."/>
            <person name="Nadendla S."/>
            <person name="Lowell S."/>
            <person name="Myers T."/>
            <person name="Yan Y."/>
            <person name="Sichtig H."/>
        </authorList>
    </citation>
    <scope>NUCLEOTIDE SEQUENCE [LARGE SCALE GENOMIC DNA]</scope>
    <source>
        <strain evidence="2 3">FDAARGOS_911</strain>
    </source>
</reference>